<evidence type="ECO:0000256" key="10">
    <source>
        <dbReference type="ARBA" id="ARBA00022837"/>
    </source>
</evidence>
<keyword evidence="10 16" id="KW-0106">Calcium</keyword>
<organism evidence="18 19">
    <name type="scientific">Candidatus Dechloromonas phosphorivorans</name>
    <dbReference type="NCBI Taxonomy" id="2899244"/>
    <lineage>
        <taxon>Bacteria</taxon>
        <taxon>Pseudomonadati</taxon>
        <taxon>Pseudomonadota</taxon>
        <taxon>Betaproteobacteria</taxon>
        <taxon>Rhodocyclales</taxon>
        <taxon>Azonexaceae</taxon>
        <taxon>Dechloromonas</taxon>
    </lineage>
</organism>
<evidence type="ECO:0000256" key="9">
    <source>
        <dbReference type="ARBA" id="ARBA00022801"/>
    </source>
</evidence>
<dbReference type="InterPro" id="IPR036541">
    <property type="entry name" value="PLipase_A1_sf"/>
</dbReference>
<protein>
    <recommendedName>
        <fullName evidence="17">Phospholipase A1</fullName>
        <ecNumber evidence="17">3.1.1.32</ecNumber>
        <ecNumber evidence="17">3.1.1.4</ecNumber>
    </recommendedName>
    <alternativeName>
        <fullName evidence="17">Phosphatidylcholine 1-acylhydrolase</fullName>
    </alternativeName>
</protein>
<evidence type="ECO:0000256" key="5">
    <source>
        <dbReference type="ARBA" id="ARBA00022452"/>
    </source>
</evidence>
<evidence type="ECO:0000256" key="14">
    <source>
        <dbReference type="ARBA" id="ARBA00023237"/>
    </source>
</evidence>
<comment type="catalytic activity">
    <reaction evidence="2 17">
        <text>a 1,2-diacyl-sn-glycero-3-phosphocholine + H2O = a 1-acyl-sn-glycero-3-phosphocholine + a fatty acid + H(+)</text>
        <dbReference type="Rhea" id="RHEA:15801"/>
        <dbReference type="ChEBI" id="CHEBI:15377"/>
        <dbReference type="ChEBI" id="CHEBI:15378"/>
        <dbReference type="ChEBI" id="CHEBI:28868"/>
        <dbReference type="ChEBI" id="CHEBI:57643"/>
        <dbReference type="ChEBI" id="CHEBI:58168"/>
        <dbReference type="EC" id="3.1.1.4"/>
    </reaction>
</comment>
<evidence type="ECO:0000256" key="13">
    <source>
        <dbReference type="ARBA" id="ARBA00023136"/>
    </source>
</evidence>
<dbReference type="PANTHER" id="PTHR40457">
    <property type="entry name" value="PHOSPHOLIPASE A1"/>
    <property type="match status" value="1"/>
</dbReference>
<dbReference type="SUPFAM" id="SSF56931">
    <property type="entry name" value="Outer membrane phospholipase A (OMPLA)"/>
    <property type="match status" value="1"/>
</dbReference>
<dbReference type="GO" id="GO:0009279">
    <property type="term" value="C:cell outer membrane"/>
    <property type="evidence" value="ECO:0007669"/>
    <property type="project" value="UniProtKB-SubCell"/>
</dbReference>
<evidence type="ECO:0000256" key="16">
    <source>
        <dbReference type="PIRSR" id="PIRSR603187-2"/>
    </source>
</evidence>
<evidence type="ECO:0000256" key="12">
    <source>
        <dbReference type="ARBA" id="ARBA00023098"/>
    </source>
</evidence>
<evidence type="ECO:0000256" key="8">
    <source>
        <dbReference type="ARBA" id="ARBA00022729"/>
    </source>
</evidence>
<feature type="active site" description="Proton acceptor" evidence="15">
    <location>
        <position position="135"/>
    </location>
</feature>
<evidence type="ECO:0000256" key="15">
    <source>
        <dbReference type="PIRSR" id="PIRSR603187-1"/>
    </source>
</evidence>
<keyword evidence="11 17" id="KW-0442">Lipid degradation</keyword>
<sequence length="267" mass="29942">MIGDWDLAPGNGRKSFDIRSYKPVYILLGTRTDNINEQPHSDNRANNVSSSIPGLSANEAQFQLSFKTKIADNIFGNNGSLWAGYTQSSRWQIFSGSISRPFRETNYEPEAMLMFRTPLALGNWHLRMSGIGINHQSNGRANPFSRSWNRVIAHFGIENDDLSIQIRPWMRIKEDAIDDNNPGIENYLGRGELIVAKHINGHVVSMQGRHSLRAGDESRGSIKFDWAIPLSGNLNAHFSVFSGYGESLIDYNNRQTMIGAGISLVDW</sequence>
<feature type="binding site" description="in dimeric form" evidence="16">
    <location>
        <position position="145"/>
    </location>
    <ligand>
        <name>Ca(2+)</name>
        <dbReference type="ChEBI" id="CHEBI:29108"/>
        <label>1</label>
    </ligand>
</feature>
<evidence type="ECO:0000256" key="1">
    <source>
        <dbReference type="ARBA" id="ARBA00000111"/>
    </source>
</evidence>
<comment type="cofactor">
    <cofactor evidence="17">
        <name>Ca(2+)</name>
        <dbReference type="ChEBI" id="CHEBI:29108"/>
    </cofactor>
    <text evidence="17">Binds 1 Ca(2+) ion per monomer. In the dimeric form the Ca(2+) is bound by different amino acids with binding of each Ca(2+) shared with ligands coming from each monomer. The Ca(2+) ion may have a role in catalysis.</text>
</comment>
<evidence type="ECO:0000256" key="3">
    <source>
        <dbReference type="ARBA" id="ARBA00010525"/>
    </source>
</evidence>
<keyword evidence="6" id="KW-0812">Transmembrane</keyword>
<dbReference type="GO" id="GO:0008970">
    <property type="term" value="F:phospholipase A1 activity"/>
    <property type="evidence" value="ECO:0007669"/>
    <property type="project" value="UniProtKB-EC"/>
</dbReference>
<comment type="catalytic activity">
    <reaction evidence="1 17">
        <text>a 1,2-diacyl-sn-glycero-3-phosphocholine + H2O = a 2-acyl-sn-glycero-3-phosphocholine + a fatty acid + H(+)</text>
        <dbReference type="Rhea" id="RHEA:18689"/>
        <dbReference type="ChEBI" id="CHEBI:15377"/>
        <dbReference type="ChEBI" id="CHEBI:15378"/>
        <dbReference type="ChEBI" id="CHEBI:28868"/>
        <dbReference type="ChEBI" id="CHEBI:57643"/>
        <dbReference type="ChEBI" id="CHEBI:57875"/>
        <dbReference type="EC" id="3.1.1.32"/>
    </reaction>
</comment>
<evidence type="ECO:0000256" key="4">
    <source>
        <dbReference type="ARBA" id="ARBA00011702"/>
    </source>
</evidence>
<dbReference type="Pfam" id="PF02253">
    <property type="entry name" value="PLA1"/>
    <property type="match status" value="1"/>
</dbReference>
<keyword evidence="12 17" id="KW-0443">Lipid metabolism</keyword>
<dbReference type="PRINTS" id="PR01486">
    <property type="entry name" value="PHPHLIPASEA1"/>
</dbReference>
<dbReference type="CDD" id="cd00541">
    <property type="entry name" value="OMPLA"/>
    <property type="match status" value="1"/>
</dbReference>
<comment type="subcellular location">
    <subcellularLocation>
        <location evidence="17">Cell outer membrane</location>
        <topology evidence="17">Multi-pass membrane protein</topology>
    </subcellularLocation>
    <text evidence="17">One of the very few enzymes located there.</text>
</comment>
<keyword evidence="5" id="KW-1134">Transmembrane beta strand</keyword>
<feature type="active site" description="Nucleophile" evidence="15">
    <location>
        <position position="137"/>
    </location>
</feature>
<name>A0A935MZR7_9RHOO</name>
<keyword evidence="9 17" id="KW-0378">Hydrolase</keyword>
<comment type="subunit">
    <text evidence="4 17">Homodimer; dimerization is reversible, and the dimeric form is the active one.</text>
</comment>
<evidence type="ECO:0000256" key="11">
    <source>
        <dbReference type="ARBA" id="ARBA00022963"/>
    </source>
</evidence>
<evidence type="ECO:0000256" key="2">
    <source>
        <dbReference type="ARBA" id="ARBA00001604"/>
    </source>
</evidence>
<reference evidence="18 19" key="1">
    <citation type="submission" date="2020-10" db="EMBL/GenBank/DDBJ databases">
        <title>Connecting structure to function with the recovery of over 1000 high-quality activated sludge metagenome-assembled genomes encoding full-length rRNA genes using long-read sequencing.</title>
        <authorList>
            <person name="Singleton C.M."/>
            <person name="Petriglieri F."/>
            <person name="Kristensen J.M."/>
            <person name="Kirkegaard R.H."/>
            <person name="Michaelsen T.Y."/>
            <person name="Andersen M.H."/>
            <person name="Karst S.M."/>
            <person name="Dueholm M.S."/>
            <person name="Nielsen P.H."/>
            <person name="Albertsen M."/>
        </authorList>
    </citation>
    <scope>NUCLEOTIDE SEQUENCE [LARGE SCALE GENOMIC DNA]</scope>
    <source>
        <strain evidence="18">EsbW_18-Q3-R4-48_BATAC.463</strain>
    </source>
</reference>
<accession>A0A935MZR7</accession>
<dbReference type="Proteomes" id="UP000739411">
    <property type="component" value="Unassembled WGS sequence"/>
</dbReference>
<dbReference type="GO" id="GO:0016042">
    <property type="term" value="P:lipid catabolic process"/>
    <property type="evidence" value="ECO:0007669"/>
    <property type="project" value="UniProtKB-KW"/>
</dbReference>
<dbReference type="InterPro" id="IPR003187">
    <property type="entry name" value="PLipase_A1"/>
</dbReference>
<comment type="function">
    <text evidence="17">Hydrolysis of phosphatidylcholine with phospholipase A2 (EC 3.1.1.4) and phospholipase A1 (EC 3.1.1.32) activities.</text>
</comment>
<dbReference type="EC" id="3.1.1.4" evidence="17"/>
<dbReference type="AlphaFoldDB" id="A0A935MZR7"/>
<keyword evidence="8" id="KW-0732">Signal</keyword>
<evidence type="ECO:0000256" key="6">
    <source>
        <dbReference type="ARBA" id="ARBA00022692"/>
    </source>
</evidence>
<dbReference type="EC" id="3.1.1.32" evidence="17"/>
<dbReference type="GO" id="GO:0005509">
    <property type="term" value="F:calcium ion binding"/>
    <property type="evidence" value="ECO:0007669"/>
    <property type="project" value="TreeGrafter"/>
</dbReference>
<feature type="binding site" description="in dimeric form" evidence="16">
    <location>
        <position position="140"/>
    </location>
    <ligand>
        <name>Ca(2+)</name>
        <dbReference type="ChEBI" id="CHEBI:29108"/>
        <label>1</label>
    </ligand>
</feature>
<dbReference type="GO" id="GO:0004623">
    <property type="term" value="F:phospholipase A2 activity"/>
    <property type="evidence" value="ECO:0007669"/>
    <property type="project" value="UniProtKB-EC"/>
</dbReference>
<feature type="binding site" description="in dimeric form" evidence="16">
    <location>
        <position position="99"/>
    </location>
    <ligand>
        <name>Ca(2+)</name>
        <dbReference type="ChEBI" id="CHEBI:29108"/>
        <label>1</label>
    </ligand>
</feature>
<keyword evidence="7 16" id="KW-0479">Metal-binding</keyword>
<keyword evidence="13" id="KW-0472">Membrane</keyword>
<evidence type="ECO:0000256" key="7">
    <source>
        <dbReference type="ARBA" id="ARBA00022723"/>
    </source>
</evidence>
<dbReference type="Gene3D" id="2.40.230.10">
    <property type="entry name" value="Phospholipase A1"/>
    <property type="match status" value="1"/>
</dbReference>
<gene>
    <name evidence="18" type="ORF">IPJ38_19970</name>
</gene>
<keyword evidence="14 17" id="KW-0998">Cell outer membrane</keyword>
<dbReference type="PANTHER" id="PTHR40457:SF1">
    <property type="entry name" value="PHOSPHOLIPASE A1"/>
    <property type="match status" value="1"/>
</dbReference>
<evidence type="ECO:0000313" key="19">
    <source>
        <dbReference type="Proteomes" id="UP000739411"/>
    </source>
</evidence>
<evidence type="ECO:0000256" key="17">
    <source>
        <dbReference type="RuleBase" id="RU366027"/>
    </source>
</evidence>
<evidence type="ECO:0000313" key="18">
    <source>
        <dbReference type="EMBL" id="MBK7417036.1"/>
    </source>
</evidence>
<comment type="similarity">
    <text evidence="3 17">Belongs to the phospholipase A1 family.</text>
</comment>
<dbReference type="EMBL" id="JADJMS010000047">
    <property type="protein sequence ID" value="MBK7417036.1"/>
    <property type="molecule type" value="Genomic_DNA"/>
</dbReference>
<comment type="caution">
    <text evidence="18">The sequence shown here is derived from an EMBL/GenBank/DDBJ whole genome shotgun (WGS) entry which is preliminary data.</text>
</comment>
<proteinExistence type="inferred from homology"/>